<reference evidence="1" key="1">
    <citation type="journal article" date="2014" name="Nucleic Acids Res.">
        <title>The evolutionary dynamics of variant antigen genes in Babesia reveal a history of genomic innovation underlying host-parasite interaction.</title>
        <authorList>
            <person name="Jackson A.P."/>
            <person name="Otto T.D."/>
            <person name="Darby A."/>
            <person name="Ramaprasad A."/>
            <person name="Xia D."/>
            <person name="Echaide I.E."/>
            <person name="Farber M."/>
            <person name="Gahlot S."/>
            <person name="Gamble J."/>
            <person name="Gupta D."/>
            <person name="Gupta Y."/>
            <person name="Jackson L."/>
            <person name="Malandrin L."/>
            <person name="Malas T.B."/>
            <person name="Moussa E."/>
            <person name="Nair M."/>
            <person name="Reid A.J."/>
            <person name="Sanders M."/>
            <person name="Sharma J."/>
            <person name="Tracey A."/>
            <person name="Quail M.A."/>
            <person name="Weir W."/>
            <person name="Wastling J.M."/>
            <person name="Hall N."/>
            <person name="Willadsen P."/>
            <person name="Lingelbach K."/>
            <person name="Shiels B."/>
            <person name="Tait A."/>
            <person name="Berriman M."/>
            <person name="Allred D.R."/>
            <person name="Pain A."/>
        </authorList>
    </citation>
    <scope>NUCLEOTIDE SEQUENCE</scope>
    <source>
        <strain evidence="1">1802A</strain>
    </source>
</reference>
<gene>
    <name evidence="1" type="ORF">X943_003853</name>
</gene>
<dbReference type="Gene3D" id="3.40.50.1000">
    <property type="entry name" value="HAD superfamily/HAD-like"/>
    <property type="match status" value="1"/>
</dbReference>
<keyword evidence="1" id="KW-0418">Kinase</keyword>
<reference evidence="1" key="2">
    <citation type="submission" date="2021-05" db="EMBL/GenBank/DDBJ databases">
        <authorList>
            <person name="Pain A."/>
        </authorList>
    </citation>
    <scope>NUCLEOTIDE SEQUENCE</scope>
    <source>
        <strain evidence="1">1802A</strain>
    </source>
</reference>
<protein>
    <submittedName>
        <fullName evidence="1">Polynucleotide kinase 3'-phosphatase</fullName>
    </submittedName>
</protein>
<sequence>MATEYFEFPPQWTQHEGVLYQRYKDPKPAAQLAMFDMDSTLMMTPSTLVNELVTGLKPNVGKPAVPNDFILYNPNVRQKLQEELDNGLVPESLLSRLLFALDSLQCIPYHVY</sequence>
<name>A0AAD9GFZ6_BABDI</name>
<organism evidence="1 2">
    <name type="scientific">Babesia divergens</name>
    <dbReference type="NCBI Taxonomy" id="32595"/>
    <lineage>
        <taxon>Eukaryota</taxon>
        <taxon>Sar</taxon>
        <taxon>Alveolata</taxon>
        <taxon>Apicomplexa</taxon>
        <taxon>Aconoidasida</taxon>
        <taxon>Piroplasmida</taxon>
        <taxon>Babesiidae</taxon>
        <taxon>Babesia</taxon>
    </lineage>
</organism>
<evidence type="ECO:0000313" key="2">
    <source>
        <dbReference type="Proteomes" id="UP001195914"/>
    </source>
</evidence>
<dbReference type="AlphaFoldDB" id="A0AAD9GFZ6"/>
<keyword evidence="1" id="KW-0808">Transferase</keyword>
<dbReference type="Proteomes" id="UP001195914">
    <property type="component" value="Unassembled WGS sequence"/>
</dbReference>
<keyword evidence="2" id="KW-1185">Reference proteome</keyword>
<dbReference type="EMBL" id="JAHBMH010000033">
    <property type="protein sequence ID" value="KAK1937684.1"/>
    <property type="molecule type" value="Genomic_DNA"/>
</dbReference>
<evidence type="ECO:0000313" key="1">
    <source>
        <dbReference type="EMBL" id="KAK1937684.1"/>
    </source>
</evidence>
<accession>A0AAD9GFZ6</accession>
<proteinExistence type="predicted"/>
<comment type="caution">
    <text evidence="1">The sequence shown here is derived from an EMBL/GenBank/DDBJ whole genome shotgun (WGS) entry which is preliminary data.</text>
</comment>
<dbReference type="GO" id="GO:0016301">
    <property type="term" value="F:kinase activity"/>
    <property type="evidence" value="ECO:0007669"/>
    <property type="project" value="UniProtKB-KW"/>
</dbReference>
<dbReference type="InterPro" id="IPR023214">
    <property type="entry name" value="HAD_sf"/>
</dbReference>